<dbReference type="InterPro" id="IPR030373">
    <property type="entry name" value="PABS_CS"/>
</dbReference>
<dbReference type="SUPFAM" id="SSF53335">
    <property type="entry name" value="S-adenosyl-L-methionine-dependent methyltransferases"/>
    <property type="match status" value="1"/>
</dbReference>
<dbReference type="InterPro" id="IPR037163">
    <property type="entry name" value="Spermidine_synt_N_sf"/>
</dbReference>
<protein>
    <submittedName>
        <fullName evidence="6">Spermidine synthase</fullName>
    </submittedName>
</protein>
<proteinExistence type="inferred from homology"/>
<dbReference type="NCBIfam" id="TIGR00417">
    <property type="entry name" value="speE"/>
    <property type="match status" value="1"/>
</dbReference>
<feature type="active site" description="Proton acceptor" evidence="3">
    <location>
        <position position="162"/>
    </location>
</feature>
<dbReference type="PANTHER" id="PTHR11558:SF11">
    <property type="entry name" value="SPERMIDINE SYNTHASE"/>
    <property type="match status" value="1"/>
</dbReference>
<dbReference type="Gene3D" id="2.30.140.10">
    <property type="entry name" value="Spermidine synthase, tetramerisation domain"/>
    <property type="match status" value="1"/>
</dbReference>
<evidence type="ECO:0000259" key="5">
    <source>
        <dbReference type="PROSITE" id="PS51006"/>
    </source>
</evidence>
<dbReference type="EMBL" id="GL832966">
    <property type="protein sequence ID" value="EGD73450.1"/>
    <property type="molecule type" value="Genomic_DNA"/>
</dbReference>
<dbReference type="InterPro" id="IPR035246">
    <property type="entry name" value="Spermidine_synt_N"/>
</dbReference>
<dbReference type="RefSeq" id="XP_004993732.1">
    <property type="nucleotide sequence ID" value="XM_004993675.1"/>
</dbReference>
<dbReference type="Gene3D" id="3.40.50.150">
    <property type="entry name" value="Vaccinia Virus protein VP39"/>
    <property type="match status" value="1"/>
</dbReference>
<gene>
    <name evidence="6" type="ORF">PTSG_05154</name>
</gene>
<evidence type="ECO:0000313" key="7">
    <source>
        <dbReference type="Proteomes" id="UP000007799"/>
    </source>
</evidence>
<dbReference type="Pfam" id="PF17284">
    <property type="entry name" value="Spermine_synt_N"/>
    <property type="match status" value="1"/>
</dbReference>
<evidence type="ECO:0000256" key="2">
    <source>
        <dbReference type="ARBA" id="ARBA00022679"/>
    </source>
</evidence>
<dbReference type="AlphaFoldDB" id="F2UAN4"/>
<dbReference type="PANTHER" id="PTHR11558">
    <property type="entry name" value="SPERMIDINE/SPERMINE SYNTHASE"/>
    <property type="match status" value="1"/>
</dbReference>
<keyword evidence="2 3" id="KW-0808">Transferase</keyword>
<dbReference type="InterPro" id="IPR030668">
    <property type="entry name" value="Spermi_synthase_euk"/>
</dbReference>
<dbReference type="GO" id="GO:0008295">
    <property type="term" value="P:spermidine biosynthetic process"/>
    <property type="evidence" value="ECO:0007669"/>
    <property type="project" value="TreeGrafter"/>
</dbReference>
<evidence type="ECO:0000256" key="1">
    <source>
        <dbReference type="ARBA" id="ARBA00007867"/>
    </source>
</evidence>
<reference evidence="6" key="1">
    <citation type="submission" date="2009-08" db="EMBL/GenBank/DDBJ databases">
        <title>Annotation of Salpingoeca rosetta.</title>
        <authorList>
            <consortium name="The Broad Institute Genome Sequencing Platform"/>
            <person name="Russ C."/>
            <person name="Cuomo C."/>
            <person name="Burger G."/>
            <person name="Gray M.W."/>
            <person name="Holland P.W.H."/>
            <person name="King N."/>
            <person name="Lang F.B.F."/>
            <person name="Roger A.J."/>
            <person name="Ruiz-Trillo I."/>
            <person name="Young S.K."/>
            <person name="Zeng Q."/>
            <person name="Gargeya S."/>
            <person name="Alvarado L."/>
            <person name="Berlin A."/>
            <person name="Chapman S.B."/>
            <person name="Chen Z."/>
            <person name="Freedman E."/>
            <person name="Gellesch M."/>
            <person name="Goldberg J."/>
            <person name="Griggs A."/>
            <person name="Gujja S."/>
            <person name="Heilman E."/>
            <person name="Heiman D."/>
            <person name="Howarth C."/>
            <person name="Mehta T."/>
            <person name="Neiman D."/>
            <person name="Pearson M."/>
            <person name="Roberts A."/>
            <person name="Saif S."/>
            <person name="Shea T."/>
            <person name="Shenoy N."/>
            <person name="Sisk P."/>
            <person name="Stolte C."/>
            <person name="Sykes S."/>
            <person name="White J."/>
            <person name="Yandava C."/>
            <person name="Haas B."/>
            <person name="Nusbaum C."/>
            <person name="Birren B."/>
        </authorList>
    </citation>
    <scope>NUCLEOTIDE SEQUENCE [LARGE SCALE GENOMIC DNA]</scope>
    <source>
        <strain evidence="6">ATCC 50818</strain>
    </source>
</reference>
<sequence>MDAMKKGWFSELSPEMWPGQCMSLEYEKVLEDIKSDYQHIVVFKSKTYGNVLVLDGVIQITERDECGYQEMITHLPMFCHPNPERVLIIGGGDGGVLREVLRHPCVKEVTQCEIDGKVIELSKKHLPGIASCFDDPRANVIVGDGFKFMKEHEGSFDVIITDSSDPIGPASSLFEKEYYHLMKTALRPGGIVCSQGECVWLHLDLIKSMQDFCKELYPTVGYAYATVPTYPSGQIGFTLCSLDDSADLAHPCRTLTQEQVQEMGLQYYNTDVHTAAFVLPQFARKKLASD</sequence>
<dbReference type="InParanoid" id="F2UAN4"/>
<dbReference type="FunFam" id="2.30.140.10:FF:000001">
    <property type="entry name" value="SPE3p Spermidine synthase"/>
    <property type="match status" value="1"/>
</dbReference>
<dbReference type="PROSITE" id="PS01330">
    <property type="entry name" value="PABS_1"/>
    <property type="match status" value="1"/>
</dbReference>
<dbReference type="Pfam" id="PF01564">
    <property type="entry name" value="Spermine_synth"/>
    <property type="match status" value="1"/>
</dbReference>
<dbReference type="PROSITE" id="PS51006">
    <property type="entry name" value="PABS_2"/>
    <property type="match status" value="1"/>
</dbReference>
<organism evidence="7">
    <name type="scientific">Salpingoeca rosetta (strain ATCC 50818 / BSB-021)</name>
    <dbReference type="NCBI Taxonomy" id="946362"/>
    <lineage>
        <taxon>Eukaryota</taxon>
        <taxon>Choanoflagellata</taxon>
        <taxon>Craspedida</taxon>
        <taxon>Salpingoecidae</taxon>
        <taxon>Salpingoeca</taxon>
    </lineage>
</organism>
<evidence type="ECO:0000256" key="3">
    <source>
        <dbReference type="PROSITE-ProRule" id="PRU00354"/>
    </source>
</evidence>
<evidence type="ECO:0000313" key="6">
    <source>
        <dbReference type="EMBL" id="EGD73450.1"/>
    </source>
</evidence>
<dbReference type="KEGG" id="sre:PTSG_05154"/>
<accession>F2UAN4</accession>
<dbReference type="PIRSF" id="PIRSF000502">
    <property type="entry name" value="Spermidine_synth"/>
    <property type="match status" value="1"/>
</dbReference>
<dbReference type="eggNOG" id="KOG1562">
    <property type="taxonomic scope" value="Eukaryota"/>
</dbReference>
<dbReference type="OMA" id="FLYHEMM"/>
<dbReference type="CDD" id="cd02440">
    <property type="entry name" value="AdoMet_MTases"/>
    <property type="match status" value="1"/>
</dbReference>
<dbReference type="GeneID" id="16074311"/>
<dbReference type="GO" id="GO:0004766">
    <property type="term" value="F:spermidine synthase activity"/>
    <property type="evidence" value="ECO:0007669"/>
    <property type="project" value="TreeGrafter"/>
</dbReference>
<dbReference type="STRING" id="946362.F2UAN4"/>
<dbReference type="InterPro" id="IPR029063">
    <property type="entry name" value="SAM-dependent_MTases_sf"/>
</dbReference>
<evidence type="ECO:0000256" key="4">
    <source>
        <dbReference type="RuleBase" id="RU003836"/>
    </source>
</evidence>
<keyword evidence="3" id="KW-0620">Polyamine biosynthesis</keyword>
<dbReference type="InterPro" id="IPR030374">
    <property type="entry name" value="PABS"/>
</dbReference>
<dbReference type="Proteomes" id="UP000007799">
    <property type="component" value="Unassembled WGS sequence"/>
</dbReference>
<dbReference type="NCBIfam" id="NF002010">
    <property type="entry name" value="PRK00811.1"/>
    <property type="match status" value="1"/>
</dbReference>
<dbReference type="InterPro" id="IPR001045">
    <property type="entry name" value="Spermi_synthase"/>
</dbReference>
<name>F2UAN4_SALR5</name>
<feature type="domain" description="PABS" evidence="5">
    <location>
        <begin position="6"/>
        <end position="242"/>
    </location>
</feature>
<dbReference type="HAMAP" id="MF_00198">
    <property type="entry name" value="Spermidine_synth"/>
    <property type="match status" value="1"/>
</dbReference>
<comment type="similarity">
    <text evidence="1 4">Belongs to the spermidine/spermine synthase family.</text>
</comment>
<dbReference type="FunFam" id="3.40.50.150:FF:000013">
    <property type="entry name" value="Spermidine synthase"/>
    <property type="match status" value="1"/>
</dbReference>
<dbReference type="FunCoup" id="F2UAN4">
    <property type="interactions" value="743"/>
</dbReference>
<keyword evidence="7" id="KW-1185">Reference proteome</keyword>
<dbReference type="OrthoDB" id="38125at2759"/>
<dbReference type="GO" id="GO:0005829">
    <property type="term" value="C:cytosol"/>
    <property type="evidence" value="ECO:0007669"/>
    <property type="project" value="TreeGrafter"/>
</dbReference>